<name>H6L7J5_SAPGL</name>
<dbReference type="eggNOG" id="ENOG502ZAA2">
    <property type="taxonomic scope" value="Bacteria"/>
</dbReference>
<keyword evidence="2" id="KW-1185">Reference proteome</keyword>
<dbReference type="SUPFAM" id="SSF52540">
    <property type="entry name" value="P-loop containing nucleoside triphosphate hydrolases"/>
    <property type="match status" value="1"/>
</dbReference>
<dbReference type="RefSeq" id="WP_014373275.1">
    <property type="nucleotide sequence ID" value="NC_016940.1"/>
</dbReference>
<protein>
    <submittedName>
        <fullName evidence="1">Uncharacterized protein</fullName>
    </submittedName>
</protein>
<dbReference type="InterPro" id="IPR027417">
    <property type="entry name" value="P-loop_NTPase"/>
</dbReference>
<gene>
    <name evidence="1" type="ordered locus">SGRA_0288</name>
</gene>
<dbReference type="OrthoDB" id="8910972at2"/>
<proteinExistence type="predicted"/>
<dbReference type="HOGENOM" id="CLU_006579_1_0_10"/>
<evidence type="ECO:0000313" key="1">
    <source>
        <dbReference type="EMBL" id="AFC23027.1"/>
    </source>
</evidence>
<reference evidence="1 2" key="1">
    <citation type="journal article" date="2012" name="Stand. Genomic Sci.">
        <title>Complete genome sequencing and analysis of Saprospira grandis str. Lewin, a predatory marine bacterium.</title>
        <authorList>
            <person name="Saw J.H."/>
            <person name="Yuryev A."/>
            <person name="Kanbe M."/>
            <person name="Hou S."/>
            <person name="Young A.G."/>
            <person name="Aizawa S."/>
            <person name="Alam M."/>
        </authorList>
    </citation>
    <scope>NUCLEOTIDE SEQUENCE [LARGE SCALE GENOMIC DNA]</scope>
    <source>
        <strain evidence="1 2">Lewin</strain>
    </source>
</reference>
<dbReference type="KEGG" id="sgn:SGRA_0288"/>
<sequence>MIKQEQIFKIFCNEISGTAFVHESIANEGYIYVVTCKHCLVGKDFSEDLPSEIILESYDGKKTKLSPKNILLYSSEKGGGEKDIAICLLEKKNINFDFGLLDLIKWCSSKVASLFETIETKGYPAAFKDSKNSSIDYVELKYIDVGAENILCRRLTSSSPSDSGHVDQSGRLSQGFSGSPCFIAIKEENALVGCFSIFEDFERVGIVPITLVNQLLIDNGLNAEPIWSLDHLFFIEEGMKKNLIFRSLSAWSNFNIIAYEDNSLLKELRDKILQTLAENRYPRVVGLSGLGKTRLVFESLKARIDTPKDNIVYFDVEGDSYNAPKAQNLMVLVAEATKNNLDITLVLDNCEPDLHKKIAETIRGGSIKLLTINNEAVKSDIDPEVCTPIEMKPEINEGILKEILRSNLQKHNLPEDIIRKYIDCADNFPLMGLKIIESCNRDEGEVNREVLIDNEVQRKIIFGNDKENKEELKVLQAIALFDKVLYVSRSIEEFLPVNEIEELEKVGVYIAEELCGVTYDSFQKTCDKYLKKGLLEAKGRYIYLKPLPLALKLAVRWWRDARNAKVKSRFLEFQKIKDLGLQAAQRLEDLSNLKNSKLLVKELWGPGCPFSKAEFLNTYMGSRLFRSICVVNPEVAVEALWDNYRNYTIDQLLEIQEGRRNLVWALEKLCYRKTSFPKAAKLMLMFAVAENERIGNNATGQFKSLFKVFLAGTETPLANRLAIINWGIEKSQDFRKICLEACSSALETIRFTRMLGAEKQGSKILVDHKPSIEEINDYWASILEILKIEIDKKEEPYSAIALDIVEHRVLYLLVPYFLPMPYPPERIKKYILDLYSFNNGNWLSMYEEIQRVSTFKDIPSESRIVIDDLLVELAPQTFELMLVNTVVRPTWRGRVLDEKNNKVSENEILIDELIDEIEKKNIDLSPYIDLLFVGEQRYTYYFASKLAKTKIYAGDNNFLKKIIDKFIEIEDESKNPIFWLNFIRNQNDIDFKRSAYYSVLKNDKINIYASNLLPWLLPPCKEDVSALLEVVRKNPSLVDSLEALTYARFLSKLNKDDVKWLIYEIDSLGDKGNKLAIQFLGTLCYNNSENWGYYKEDLLKLLMKSDYLLTVDGPQDLSRMNFIDNSIKLLEESSQLAFALKLTKDILVVCSGQSIGQEDDLRMLLKVLLKEYFNDVWPLLADSLLGKDFRQKFNIKNLLHKTSIFYCDSFLFDDRSNYAEILNWCTKNQPKAPLIIVGILPIFQKDNSVTWHEFTMSIIDEFGTQEGVLEALAARMETFSSSGSMVPLMEDRKKISAKLLDHRIPEVQEWAKGRVEYYEKRIKEEQIRDEERNLRR</sequence>
<dbReference type="EMBL" id="CP002831">
    <property type="protein sequence ID" value="AFC23027.1"/>
    <property type="molecule type" value="Genomic_DNA"/>
</dbReference>
<evidence type="ECO:0000313" key="2">
    <source>
        <dbReference type="Proteomes" id="UP000007519"/>
    </source>
</evidence>
<dbReference type="Proteomes" id="UP000007519">
    <property type="component" value="Chromosome"/>
</dbReference>
<organism evidence="1 2">
    <name type="scientific">Saprospira grandis (strain Lewin)</name>
    <dbReference type="NCBI Taxonomy" id="984262"/>
    <lineage>
        <taxon>Bacteria</taxon>
        <taxon>Pseudomonadati</taxon>
        <taxon>Bacteroidota</taxon>
        <taxon>Saprospiria</taxon>
        <taxon>Saprospirales</taxon>
        <taxon>Saprospiraceae</taxon>
        <taxon>Saprospira</taxon>
    </lineage>
</organism>
<accession>H6L7J5</accession>
<dbReference type="STRING" id="984262.SGRA_0288"/>